<keyword evidence="1" id="KW-0175">Coiled coil</keyword>
<evidence type="ECO:0000313" key="4">
    <source>
        <dbReference type="EMBL" id="CAL4762438.1"/>
    </source>
</evidence>
<gene>
    <name evidence="2" type="ORF">C1SCF055_LOCUS3486</name>
</gene>
<dbReference type="OrthoDB" id="5986190at2759"/>
<dbReference type="SUPFAM" id="SSF48452">
    <property type="entry name" value="TPR-like"/>
    <property type="match status" value="5"/>
</dbReference>
<organism evidence="2">
    <name type="scientific">Cladocopium goreaui</name>
    <dbReference type="NCBI Taxonomy" id="2562237"/>
    <lineage>
        <taxon>Eukaryota</taxon>
        <taxon>Sar</taxon>
        <taxon>Alveolata</taxon>
        <taxon>Dinophyceae</taxon>
        <taxon>Suessiales</taxon>
        <taxon>Symbiodiniaceae</taxon>
        <taxon>Cladocopium</taxon>
    </lineage>
</organism>
<dbReference type="PANTHER" id="PTHR46082">
    <property type="entry name" value="ATP/GTP-BINDING PROTEIN-RELATED"/>
    <property type="match status" value="1"/>
</dbReference>
<dbReference type="InterPro" id="IPR053137">
    <property type="entry name" value="NLR-like"/>
</dbReference>
<dbReference type="AlphaFoldDB" id="A0A9P1FGF2"/>
<sequence>MVQRECQQEVPTCSRPLLSMAARKEATCKAVRCSNGFQQDSRCAVENILRSTLAERKGVLPKEGWIRFLQIIGGTEKQARALLKDKESHLSVENFLDLIFRETTSSQVLSKRNGNTKTSNLRDYFENHYREGGEFWHVDYELRRDVHMWTWFHRPTGIQVWQDAIDLTSGHGGEVYFHYTSEIAFRNITHPAKEAAEVWASLKTDGPNANAWWGKGIYTVPSPPDQWQNREQLLDNNFRNMMRRDREDPERGSEYVDREYPKRAAFCVPILIDACNAFDVSKKATPEMEAAGKEPGRNLADKLLNEPGMPLRWCVVLRVSGEDGVHHARARLLDALRTRASVTTDWLAQWRLGAVLNCRGLHQEALPVVQKLLAFFESTYGHRSHQAATCTDFLAGILSEMCNYREAERLLHRTLEYKEKWLGPEARETLSSLLRLAVVLRATGNESQAEEMYRRVKDASERVFGPEDGLTLDSSNNLAVLLHGAGRYSEAVDTYRQILSIKERNLGPLHPETLHTLTNVAIVLTDMGNFSEGVELHRRALDARERTLGKEHPETLQSLSHLALALHNMGHLPEAEELQRQALDAKERILGPQHPSTLRSIERLADLLQDLGKESEAAELQKRAAVVQSKQRCAAMEPETWGFQCHGTSNPEHITCVNLWRSSAGPLTLLSPAKHGRSEATHVEGCKVPTDCSRCAVEKILCSTLAERKGVLPKEGWIRFLQTIGGTEKQARALLKDQESHLSVENFLDLIFRETTSSQVLSKRNGNTKTSNLRDYFENHYREGGEFWHVDYEWRREADMWTWFHRPTGIQVWQDAIDLTSGHGGEVYFHYTSEIAFRNITHPAKEAAEVWASLKTDGPNANAWWGKGIYTVPLPPDQWQNREQLLDNNFRNMMRRDREDPERGPEYVDREYPKRAAFCVPILIDACNAFDVSKKATPEMEAAGKEPGRNLADKLLNEPGMPPRWCVVLRVSGEDGVHHARARLLDTLRTRASVTTDWLAQWRLGAVLYMRGLGREALPVVQKVLTFCESRYGHGSHQAADSADFLADIFRQMGNYCEAEQLQRRALKYNEKWLGPEAEETLRSLYRLAKVLHATGNESQAEEMYRRVKDASERVFGPEDGLTLDSSNSLACLLHGAGRYSEAVDSYRQILSRKERNLGPLHPLTLHILTNVAIALTDMGNFSEGVELHRRALDAREKTLGKEHPETLQSLSHLALALHNMGHLSEAEELQRQALDAKERILGSQHPSTLRSIERLADLLQDLGKESEAAELQKRAAVAP</sequence>
<protein>
    <submittedName>
        <fullName evidence="4">Nephrocystin-3</fullName>
    </submittedName>
</protein>
<dbReference type="EMBL" id="CAMXCT030000181">
    <property type="protein sequence ID" value="CAL4762438.1"/>
    <property type="molecule type" value="Genomic_DNA"/>
</dbReference>
<evidence type="ECO:0000313" key="5">
    <source>
        <dbReference type="Proteomes" id="UP001152797"/>
    </source>
</evidence>
<feature type="coiled-coil region" evidence="1">
    <location>
        <begin position="1220"/>
        <end position="1273"/>
    </location>
</feature>
<dbReference type="Pfam" id="PF13424">
    <property type="entry name" value="TPR_12"/>
    <property type="match status" value="6"/>
</dbReference>
<dbReference type="EMBL" id="CAMXCT020000181">
    <property type="protein sequence ID" value="CAL1128501.1"/>
    <property type="molecule type" value="Genomic_DNA"/>
</dbReference>
<keyword evidence="5" id="KW-1185">Reference proteome</keyword>
<comment type="caution">
    <text evidence="2">The sequence shown here is derived from an EMBL/GenBank/DDBJ whole genome shotgun (WGS) entry which is preliminary data.</text>
</comment>
<reference evidence="3" key="2">
    <citation type="submission" date="2024-04" db="EMBL/GenBank/DDBJ databases">
        <authorList>
            <person name="Chen Y."/>
            <person name="Shah S."/>
            <person name="Dougan E. K."/>
            <person name="Thang M."/>
            <person name="Chan C."/>
        </authorList>
    </citation>
    <scope>NUCLEOTIDE SEQUENCE [LARGE SCALE GENOMIC DNA]</scope>
</reference>
<dbReference type="InterPro" id="IPR019734">
    <property type="entry name" value="TPR_rpt"/>
</dbReference>
<dbReference type="Gene3D" id="1.25.40.10">
    <property type="entry name" value="Tetratricopeptide repeat domain"/>
    <property type="match status" value="4"/>
</dbReference>
<dbReference type="EMBL" id="CAMXCT010000181">
    <property type="protein sequence ID" value="CAI3975126.1"/>
    <property type="molecule type" value="Genomic_DNA"/>
</dbReference>
<dbReference type="Proteomes" id="UP001152797">
    <property type="component" value="Unassembled WGS sequence"/>
</dbReference>
<evidence type="ECO:0000256" key="1">
    <source>
        <dbReference type="SAM" id="Coils"/>
    </source>
</evidence>
<accession>A0A9P1FGF2</accession>
<dbReference type="SMART" id="SM00028">
    <property type="entry name" value="TPR"/>
    <property type="match status" value="12"/>
</dbReference>
<name>A0A9P1FGF2_9DINO</name>
<dbReference type="PANTHER" id="PTHR46082:SF6">
    <property type="entry name" value="AAA+ ATPASE DOMAIN-CONTAINING PROTEIN-RELATED"/>
    <property type="match status" value="1"/>
</dbReference>
<evidence type="ECO:0000313" key="3">
    <source>
        <dbReference type="EMBL" id="CAL1128501.1"/>
    </source>
</evidence>
<proteinExistence type="predicted"/>
<evidence type="ECO:0000313" key="2">
    <source>
        <dbReference type="EMBL" id="CAI3975126.1"/>
    </source>
</evidence>
<reference evidence="2" key="1">
    <citation type="submission" date="2022-10" db="EMBL/GenBank/DDBJ databases">
        <authorList>
            <person name="Chen Y."/>
            <person name="Dougan E. K."/>
            <person name="Chan C."/>
            <person name="Rhodes N."/>
            <person name="Thang M."/>
        </authorList>
    </citation>
    <scope>NUCLEOTIDE SEQUENCE</scope>
</reference>
<dbReference type="InterPro" id="IPR011990">
    <property type="entry name" value="TPR-like_helical_dom_sf"/>
</dbReference>